<name>A0A2S3HIZ0_9POAL</name>
<dbReference type="Proteomes" id="UP000243499">
    <property type="component" value="Chromosome 4"/>
</dbReference>
<proteinExistence type="predicted"/>
<organism evidence="2">
    <name type="scientific">Panicum hallii</name>
    <dbReference type="NCBI Taxonomy" id="206008"/>
    <lineage>
        <taxon>Eukaryota</taxon>
        <taxon>Viridiplantae</taxon>
        <taxon>Streptophyta</taxon>
        <taxon>Embryophyta</taxon>
        <taxon>Tracheophyta</taxon>
        <taxon>Spermatophyta</taxon>
        <taxon>Magnoliopsida</taxon>
        <taxon>Liliopsida</taxon>
        <taxon>Poales</taxon>
        <taxon>Poaceae</taxon>
        <taxon>PACMAD clade</taxon>
        <taxon>Panicoideae</taxon>
        <taxon>Panicodae</taxon>
        <taxon>Paniceae</taxon>
        <taxon>Panicinae</taxon>
        <taxon>Panicum</taxon>
        <taxon>Panicum sect. Panicum</taxon>
    </lineage>
</organism>
<feature type="compositionally biased region" description="Basic residues" evidence="1">
    <location>
        <begin position="111"/>
        <end position="122"/>
    </location>
</feature>
<gene>
    <name evidence="2" type="ORF">PAHAL_4G135500</name>
</gene>
<dbReference type="Gramene" id="PAN23919">
    <property type="protein sequence ID" value="PAN23919"/>
    <property type="gene ID" value="PAHAL_4G135500"/>
</dbReference>
<reference evidence="2" key="1">
    <citation type="submission" date="2018-04" db="EMBL/GenBank/DDBJ databases">
        <title>WGS assembly of Panicum hallii.</title>
        <authorList>
            <person name="Lovell J."/>
            <person name="Jenkins J."/>
            <person name="Lowry D."/>
            <person name="Mamidi S."/>
            <person name="Sreedasyam A."/>
            <person name="Weng X."/>
            <person name="Barry K."/>
            <person name="Bonette J."/>
            <person name="Campitelli B."/>
            <person name="Daum C."/>
            <person name="Gordon S."/>
            <person name="Gould B."/>
            <person name="Lipzen A."/>
            <person name="Macqueen A."/>
            <person name="Palacio-Mejia J."/>
            <person name="Plott C."/>
            <person name="Shakirov E."/>
            <person name="Shu S."/>
            <person name="Yoshinaga Y."/>
            <person name="Zane M."/>
            <person name="Rokhsar D."/>
            <person name="Grimwood J."/>
            <person name="Schmutz J."/>
            <person name="Juenger T."/>
        </authorList>
    </citation>
    <scope>NUCLEOTIDE SEQUENCE [LARGE SCALE GENOMIC DNA]</scope>
    <source>
        <strain evidence="2">FIL2</strain>
    </source>
</reference>
<dbReference type="AlphaFoldDB" id="A0A2S3HIZ0"/>
<feature type="region of interest" description="Disordered" evidence="1">
    <location>
        <begin position="29"/>
        <end position="148"/>
    </location>
</feature>
<feature type="compositionally biased region" description="Polar residues" evidence="1">
    <location>
        <begin position="129"/>
        <end position="148"/>
    </location>
</feature>
<feature type="compositionally biased region" description="Basic and acidic residues" evidence="1">
    <location>
        <begin position="87"/>
        <end position="102"/>
    </location>
</feature>
<evidence type="ECO:0000256" key="1">
    <source>
        <dbReference type="SAM" id="MobiDB-lite"/>
    </source>
</evidence>
<sequence length="148" mass="16436">MEARISVCWIEGEPRTRWHCWLRHAVRRRGRPADHGVAAGGLWSRGSPRATTAPWPVPPPSPRLPWAPYPGRREERDKAEGEEEEDAAARGKEGVVTAREEEVAGGASRGGRGHVGARRRRYPPCSGEVRSQTRLGWTNMAQGNSWPS</sequence>
<dbReference type="EMBL" id="CM008049">
    <property type="protein sequence ID" value="PAN23919.2"/>
    <property type="molecule type" value="Genomic_DNA"/>
</dbReference>
<accession>A0A2S3HIZ0</accession>
<evidence type="ECO:0000313" key="2">
    <source>
        <dbReference type="EMBL" id="PAN23919.2"/>
    </source>
</evidence>
<feature type="compositionally biased region" description="Pro residues" evidence="1">
    <location>
        <begin position="55"/>
        <end position="68"/>
    </location>
</feature>
<protein>
    <submittedName>
        <fullName evidence="2">Uncharacterized protein</fullName>
    </submittedName>
</protein>